<reference evidence="3" key="3">
    <citation type="journal article" date="2005" name="Nature">
        <title>The map-based sequence of the rice genome.</title>
        <authorList>
            <consortium name="International rice genome sequencing project (IRGSP)"/>
            <person name="Matsumoto T."/>
            <person name="Wu J."/>
            <person name="Kanamori H."/>
            <person name="Katayose Y."/>
            <person name="Fujisawa M."/>
            <person name="Namiki N."/>
            <person name="Mizuno H."/>
            <person name="Yamamoto K."/>
            <person name="Antonio B.A."/>
            <person name="Baba T."/>
            <person name="Sakata K."/>
            <person name="Nagamura Y."/>
            <person name="Aoki H."/>
            <person name="Arikawa K."/>
            <person name="Arita K."/>
            <person name="Bito T."/>
            <person name="Chiden Y."/>
            <person name="Fujitsuka N."/>
            <person name="Fukunaka R."/>
            <person name="Hamada M."/>
            <person name="Harada C."/>
            <person name="Hayashi A."/>
            <person name="Hijishita S."/>
            <person name="Honda M."/>
            <person name="Hosokawa S."/>
            <person name="Ichikawa Y."/>
            <person name="Idonuma A."/>
            <person name="Iijima M."/>
            <person name="Ikeda M."/>
            <person name="Ikeno M."/>
            <person name="Ito K."/>
            <person name="Ito S."/>
            <person name="Ito T."/>
            <person name="Ito Y."/>
            <person name="Ito Y."/>
            <person name="Iwabuchi A."/>
            <person name="Kamiya K."/>
            <person name="Karasawa W."/>
            <person name="Kurita K."/>
            <person name="Katagiri S."/>
            <person name="Kikuta A."/>
            <person name="Kobayashi H."/>
            <person name="Kobayashi N."/>
            <person name="Machita K."/>
            <person name="Maehara T."/>
            <person name="Masukawa M."/>
            <person name="Mizubayashi T."/>
            <person name="Mukai Y."/>
            <person name="Nagasaki H."/>
            <person name="Nagata Y."/>
            <person name="Naito S."/>
            <person name="Nakashima M."/>
            <person name="Nakama Y."/>
            <person name="Nakamichi Y."/>
            <person name="Nakamura M."/>
            <person name="Meguro A."/>
            <person name="Negishi M."/>
            <person name="Ohta I."/>
            <person name="Ohta T."/>
            <person name="Okamoto M."/>
            <person name="Ono N."/>
            <person name="Saji S."/>
            <person name="Sakaguchi M."/>
            <person name="Sakai K."/>
            <person name="Shibata M."/>
            <person name="Shimokawa T."/>
            <person name="Song J."/>
            <person name="Takazaki Y."/>
            <person name="Terasawa K."/>
            <person name="Tsugane M."/>
            <person name="Tsuji K."/>
            <person name="Ueda S."/>
            <person name="Waki K."/>
            <person name="Yamagata H."/>
            <person name="Yamamoto M."/>
            <person name="Yamamoto S."/>
            <person name="Yamane H."/>
            <person name="Yoshiki S."/>
            <person name="Yoshihara R."/>
            <person name="Yukawa K."/>
            <person name="Zhong H."/>
            <person name="Yano M."/>
            <person name="Yuan Q."/>
            <person name="Ouyang S."/>
            <person name="Liu J."/>
            <person name="Jones K.M."/>
            <person name="Gansberger K."/>
            <person name="Moffat K."/>
            <person name="Hill J."/>
            <person name="Bera J."/>
            <person name="Fadrosh D."/>
            <person name="Jin S."/>
            <person name="Johri S."/>
            <person name="Kim M."/>
            <person name="Overton L."/>
            <person name="Reardon M."/>
            <person name="Tsitrin T."/>
            <person name="Vuong H."/>
            <person name="Weaver B."/>
            <person name="Ciecko A."/>
            <person name="Tallon L."/>
            <person name="Jackson J."/>
            <person name="Pai G."/>
            <person name="Aken S.V."/>
            <person name="Utterback T."/>
            <person name="Reidmuller S."/>
            <person name="Feldblyum T."/>
            <person name="Hsiao J."/>
            <person name="Zismann V."/>
            <person name="Iobst S."/>
            <person name="de Vazeille A.R."/>
            <person name="Buell C.R."/>
            <person name="Ying K."/>
            <person name="Li Y."/>
            <person name="Lu T."/>
            <person name="Huang Y."/>
            <person name="Zhao Q."/>
            <person name="Feng Q."/>
            <person name="Zhang L."/>
            <person name="Zhu J."/>
            <person name="Weng Q."/>
            <person name="Mu J."/>
            <person name="Lu Y."/>
            <person name="Fan D."/>
            <person name="Liu Y."/>
            <person name="Guan J."/>
            <person name="Zhang Y."/>
            <person name="Yu S."/>
            <person name="Liu X."/>
            <person name="Zhang Y."/>
            <person name="Hong G."/>
            <person name="Han B."/>
            <person name="Choisne N."/>
            <person name="Demange N."/>
            <person name="Orjeda G."/>
            <person name="Samain S."/>
            <person name="Cattolico L."/>
            <person name="Pelletier E."/>
            <person name="Couloux A."/>
            <person name="Segurens B."/>
            <person name="Wincker P."/>
            <person name="D'Hont A."/>
            <person name="Scarpelli C."/>
            <person name="Weissenbach J."/>
            <person name="Salanoubat M."/>
            <person name="Quetier F."/>
            <person name="Yu Y."/>
            <person name="Kim H.R."/>
            <person name="Rambo T."/>
            <person name="Currie J."/>
            <person name="Collura K."/>
            <person name="Luo M."/>
            <person name="Yang T."/>
            <person name="Ammiraju J.S.S."/>
            <person name="Engler F."/>
            <person name="Soderlund C."/>
            <person name="Wing R.A."/>
            <person name="Palmer L.E."/>
            <person name="de la Bastide M."/>
            <person name="Spiegel L."/>
            <person name="Nascimento L."/>
            <person name="Zutavern T."/>
            <person name="O'Shaughnessy A."/>
            <person name="Dike S."/>
            <person name="Dedhia N."/>
            <person name="Preston R."/>
            <person name="Balija V."/>
            <person name="McCombie W.R."/>
            <person name="Chow T."/>
            <person name="Chen H."/>
            <person name="Chung M."/>
            <person name="Chen C."/>
            <person name="Shaw J."/>
            <person name="Wu H."/>
            <person name="Hsiao K."/>
            <person name="Chao Y."/>
            <person name="Chu M."/>
            <person name="Cheng C."/>
            <person name="Hour A."/>
            <person name="Lee P."/>
            <person name="Lin S."/>
            <person name="Lin Y."/>
            <person name="Liou J."/>
            <person name="Liu S."/>
            <person name="Hsing Y."/>
            <person name="Raghuvanshi S."/>
            <person name="Mohanty A."/>
            <person name="Bharti A.K."/>
            <person name="Gaur A."/>
            <person name="Gupta V."/>
            <person name="Kumar D."/>
            <person name="Ravi V."/>
            <person name="Vij S."/>
            <person name="Kapur A."/>
            <person name="Khurana P."/>
            <person name="Khurana P."/>
            <person name="Khurana J.P."/>
            <person name="Tyagi A.K."/>
            <person name="Gaikwad K."/>
            <person name="Singh A."/>
            <person name="Dalal V."/>
            <person name="Srivastava S."/>
            <person name="Dixit A."/>
            <person name="Pal A.K."/>
            <person name="Ghazi I.A."/>
            <person name="Yadav M."/>
            <person name="Pandit A."/>
            <person name="Bhargava A."/>
            <person name="Sureshbabu K."/>
            <person name="Batra K."/>
            <person name="Sharma T.R."/>
            <person name="Mohapatra T."/>
            <person name="Singh N.K."/>
            <person name="Messing J."/>
            <person name="Nelson A.B."/>
            <person name="Fuks G."/>
            <person name="Kavchok S."/>
            <person name="Keizer G."/>
            <person name="Linton E."/>
            <person name="Llaca V."/>
            <person name="Song R."/>
            <person name="Tanyolac B."/>
            <person name="Young S."/>
            <person name="Ho-Il K."/>
            <person name="Hahn J.H."/>
            <person name="Sangsakoo G."/>
            <person name="Vanavichit A."/>
            <person name="de Mattos Luiz.A.T."/>
            <person name="Zimmer P.D."/>
            <person name="Malone G."/>
            <person name="Dellagostin O."/>
            <person name="de Oliveira A.C."/>
            <person name="Bevan M."/>
            <person name="Bancroft I."/>
            <person name="Minx P."/>
            <person name="Cordum H."/>
            <person name="Wilson R."/>
            <person name="Cheng Z."/>
            <person name="Jin W."/>
            <person name="Jiang J."/>
            <person name="Leong S.A."/>
            <person name="Iwama H."/>
            <person name="Gojobori T."/>
            <person name="Itoh T."/>
            <person name="Niimura Y."/>
            <person name="Fujii Y."/>
            <person name="Habara T."/>
            <person name="Sakai H."/>
            <person name="Sato Y."/>
            <person name="Wilson G."/>
            <person name="Kumar K."/>
            <person name="McCouch S."/>
            <person name="Juretic N."/>
            <person name="Hoen D."/>
            <person name="Wright S."/>
            <person name="Bruskiewich R."/>
            <person name="Bureau T."/>
            <person name="Miyao A."/>
            <person name="Hirochika H."/>
            <person name="Nishikawa T."/>
            <person name="Kadowaki K."/>
            <person name="Sugiura M."/>
            <person name="Burr B."/>
            <person name="Sasaki T."/>
        </authorList>
    </citation>
    <scope>NUCLEOTIDE SEQUENCE [LARGE SCALE GENOMIC DNA]</scope>
    <source>
        <strain evidence="3">cv. Nipponbare</strain>
    </source>
</reference>
<dbReference type="EMBL" id="AP006727">
    <property type="protein sequence ID" value="BAD29654.1"/>
    <property type="molecule type" value="Genomic_DNA"/>
</dbReference>
<name>Q6ENJ9_ORYSJ</name>
<evidence type="ECO:0000313" key="1">
    <source>
        <dbReference type="EMBL" id="BAD29620.1"/>
    </source>
</evidence>
<evidence type="ECO:0000313" key="3">
    <source>
        <dbReference type="Proteomes" id="UP000000763"/>
    </source>
</evidence>
<dbReference type="Proteomes" id="UP000000763">
    <property type="component" value="Chromosome 9"/>
</dbReference>
<reference evidence="3" key="4">
    <citation type="journal article" date="2008" name="Nucleic Acids Res.">
        <title>The rice annotation project database (RAP-DB): 2008 update.</title>
        <authorList>
            <consortium name="The rice annotation project (RAP)"/>
        </authorList>
    </citation>
    <scope>GENOME REANNOTATION</scope>
    <source>
        <strain evidence="3">cv. Nipponbare</strain>
    </source>
</reference>
<organism evidence="2 3">
    <name type="scientific">Oryza sativa subsp. japonica</name>
    <name type="common">Rice</name>
    <dbReference type="NCBI Taxonomy" id="39947"/>
    <lineage>
        <taxon>Eukaryota</taxon>
        <taxon>Viridiplantae</taxon>
        <taxon>Streptophyta</taxon>
        <taxon>Embryophyta</taxon>
        <taxon>Tracheophyta</taxon>
        <taxon>Spermatophyta</taxon>
        <taxon>Magnoliopsida</taxon>
        <taxon>Liliopsida</taxon>
        <taxon>Poales</taxon>
        <taxon>Poaceae</taxon>
        <taxon>BOP clade</taxon>
        <taxon>Oryzoideae</taxon>
        <taxon>Oryzeae</taxon>
        <taxon>Oryzinae</taxon>
        <taxon>Oryza</taxon>
        <taxon>Oryza sativa</taxon>
    </lineage>
</organism>
<dbReference type="EMBL" id="AP006527">
    <property type="protein sequence ID" value="BAD29620.1"/>
    <property type="molecule type" value="Genomic_DNA"/>
</dbReference>
<reference evidence="2" key="2">
    <citation type="submission" date="2004-01" db="EMBL/GenBank/DDBJ databases">
        <title>Oryza sativa nipponbare(GA3) genomic DNA, chromosome 9, PAC clone:P0645D04.</title>
        <authorList>
            <person name="Sasaki T."/>
            <person name="Matsumoto T."/>
            <person name="Katayose Y."/>
        </authorList>
    </citation>
    <scope>NUCLEOTIDE SEQUENCE</scope>
</reference>
<dbReference type="AlphaFoldDB" id="Q6ENJ9"/>
<sequence length="64" mass="6679">MVGRILTVHADQLRIKINGAPTKGGCACLAPKGVLVHAKEPKSGQNRVGQGGVHGFFLITSKQS</sequence>
<evidence type="ECO:0000313" key="2">
    <source>
        <dbReference type="EMBL" id="BAD29654.1"/>
    </source>
</evidence>
<protein>
    <submittedName>
        <fullName evidence="2">Uncharacterized protein</fullName>
    </submittedName>
</protein>
<proteinExistence type="predicted"/>
<reference evidence="1" key="1">
    <citation type="submission" date="2003-06" db="EMBL/GenBank/DDBJ databases">
        <title>Oryza sativa nipponbare(GA3) genomic DNA, chromosome 9, PAC clone:P0603H10.</title>
        <authorList>
            <person name="Sasaki T."/>
            <person name="Matsumoto T."/>
            <person name="Katayose Y."/>
        </authorList>
    </citation>
    <scope>NUCLEOTIDE SEQUENCE</scope>
</reference>
<accession>Q6ENJ9</accession>
<gene>
    <name evidence="1" type="ORF">P0603H10.7</name>
    <name evidence="2" type="ORF">P0645D04.32</name>
</gene>